<reference evidence="3 4" key="1">
    <citation type="submission" date="2013-06" db="EMBL/GenBank/DDBJ databases">
        <authorList>
            <person name="Weinstock G."/>
            <person name="Sodergren E."/>
            <person name="Lobos E.A."/>
            <person name="Fulton L."/>
            <person name="Fulton R."/>
            <person name="Courtney L."/>
            <person name="Fronick C."/>
            <person name="O'Laughlin M."/>
            <person name="Godfrey J."/>
            <person name="Wilson R.M."/>
            <person name="Miner T."/>
            <person name="Farmer C."/>
            <person name="Delehaunty K."/>
            <person name="Cordes M."/>
            <person name="Minx P."/>
            <person name="Tomlinson C."/>
            <person name="Chen J."/>
            <person name="Wollam A."/>
            <person name="Pepin K.H."/>
            <person name="Bhonagiri V."/>
            <person name="Zhang X."/>
            <person name="Warren W."/>
            <person name="Mitreva M."/>
            <person name="Mardis E.R."/>
            <person name="Wilson R.K."/>
        </authorList>
    </citation>
    <scope>NUCLEOTIDE SEQUENCE [LARGE SCALE GENOMIC DNA]</scope>
    <source>
        <strain evidence="3 4">SD2A-2</strain>
    </source>
</reference>
<evidence type="ECO:0000313" key="4">
    <source>
        <dbReference type="Proteomes" id="UP000014622"/>
    </source>
</evidence>
<dbReference type="AlphaFoldDB" id="A0AB73AAY2"/>
<sequence>MCYGSIVYLLKKERGMAMMKKETILVATMLFSMAVSATFVSAAEVYPKEYNTDGTITFEAGDEGITPPVDPEDPDPNVPVDPVDPPSPGTGGALSIDYGSKFKFGTQKISTADKTYYASADEMTDGSKKPTYVQVTDKRGTLSGWKLSVAQPEQFKTASGDELVGAQLKFTKGQAVSLVDPTYTPETVNSELTLTPGGNNTLAINAKSGTGVGTWVYRFGANENENKDAVQLSVPGTSVKLAQQYSTKLVWTLEDTPNN</sequence>
<evidence type="ECO:0000256" key="1">
    <source>
        <dbReference type="SAM" id="MobiDB-lite"/>
    </source>
</evidence>
<protein>
    <recommendedName>
        <fullName evidence="2">WxL domain-containing protein</fullName>
    </recommendedName>
</protein>
<dbReference type="EMBL" id="ATIT01000069">
    <property type="protein sequence ID" value="EPI13904.1"/>
    <property type="molecule type" value="Genomic_DNA"/>
</dbReference>
<dbReference type="Pfam" id="PF13731">
    <property type="entry name" value="WxL"/>
    <property type="match status" value="1"/>
</dbReference>
<name>A0AB73AAY2_ENTFC</name>
<feature type="compositionally biased region" description="Pro residues" evidence="1">
    <location>
        <begin position="76"/>
        <end position="88"/>
    </location>
</feature>
<dbReference type="InterPro" id="IPR027994">
    <property type="entry name" value="WxL_dom"/>
</dbReference>
<comment type="caution">
    <text evidence="3">The sequence shown here is derived from an EMBL/GenBank/DDBJ whole genome shotgun (WGS) entry which is preliminary data.</text>
</comment>
<evidence type="ECO:0000259" key="2">
    <source>
        <dbReference type="Pfam" id="PF13731"/>
    </source>
</evidence>
<gene>
    <name evidence="3" type="ORF">D356_01006</name>
</gene>
<accession>A0AB73AAY2</accession>
<feature type="region of interest" description="Disordered" evidence="1">
    <location>
        <begin position="54"/>
        <end position="92"/>
    </location>
</feature>
<feature type="domain" description="WxL" evidence="2">
    <location>
        <begin position="48"/>
        <end position="257"/>
    </location>
</feature>
<proteinExistence type="predicted"/>
<evidence type="ECO:0000313" key="3">
    <source>
        <dbReference type="EMBL" id="EPI13904.1"/>
    </source>
</evidence>
<organism evidence="3 4">
    <name type="scientific">Enterococcus faecium SD2A-2</name>
    <dbReference type="NCBI Taxonomy" id="1244154"/>
    <lineage>
        <taxon>Bacteria</taxon>
        <taxon>Bacillati</taxon>
        <taxon>Bacillota</taxon>
        <taxon>Bacilli</taxon>
        <taxon>Lactobacillales</taxon>
        <taxon>Enterococcaceae</taxon>
        <taxon>Enterococcus</taxon>
    </lineage>
</organism>
<dbReference type="Proteomes" id="UP000014622">
    <property type="component" value="Unassembled WGS sequence"/>
</dbReference>